<reference evidence="2 3" key="1">
    <citation type="journal article" date="2018" name="Proc. Natl. Acad. Sci. U.S.A.">
        <title>Linking secondary metabolites to gene clusters through genome sequencing of six diverse Aspergillus species.</title>
        <authorList>
            <person name="Kaerboelling I."/>
            <person name="Vesth T.C."/>
            <person name="Frisvad J.C."/>
            <person name="Nybo J.L."/>
            <person name="Theobald S."/>
            <person name="Kuo A."/>
            <person name="Bowyer P."/>
            <person name="Matsuda Y."/>
            <person name="Mondo S."/>
            <person name="Lyhne E.K."/>
            <person name="Kogle M.E."/>
            <person name="Clum A."/>
            <person name="Lipzen A."/>
            <person name="Salamov A."/>
            <person name="Ngan C.Y."/>
            <person name="Daum C."/>
            <person name="Chiniquy J."/>
            <person name="Barry K."/>
            <person name="LaButti K."/>
            <person name="Haridas S."/>
            <person name="Simmons B.A."/>
            <person name="Magnuson J.K."/>
            <person name="Mortensen U.H."/>
            <person name="Larsen T.O."/>
            <person name="Grigoriev I.V."/>
            <person name="Baker S.E."/>
            <person name="Andersen M.R."/>
        </authorList>
    </citation>
    <scope>NUCLEOTIDE SEQUENCE [LARGE SCALE GENOMIC DNA]</scope>
    <source>
        <strain evidence="2 3">IBT 24754</strain>
    </source>
</reference>
<accession>A0A2T5LMM0</accession>
<keyword evidence="1" id="KW-0472">Membrane</keyword>
<dbReference type="VEuPathDB" id="FungiDB:P175DRAFT_095534"/>
<evidence type="ECO:0000313" key="3">
    <source>
        <dbReference type="Proteomes" id="UP000244073"/>
    </source>
</evidence>
<evidence type="ECO:0000256" key="1">
    <source>
        <dbReference type="SAM" id="Phobius"/>
    </source>
</evidence>
<dbReference type="Proteomes" id="UP000244073">
    <property type="component" value="Unassembled WGS sequence"/>
</dbReference>
<proteinExistence type="predicted"/>
<organism evidence="2 3">
    <name type="scientific">Aspergillus ochraceoroseus IBT 24754</name>
    <dbReference type="NCBI Taxonomy" id="1392256"/>
    <lineage>
        <taxon>Eukaryota</taxon>
        <taxon>Fungi</taxon>
        <taxon>Dikarya</taxon>
        <taxon>Ascomycota</taxon>
        <taxon>Pezizomycotina</taxon>
        <taxon>Eurotiomycetes</taxon>
        <taxon>Eurotiomycetidae</taxon>
        <taxon>Eurotiales</taxon>
        <taxon>Aspergillaceae</taxon>
        <taxon>Aspergillus</taxon>
        <taxon>Aspergillus subgen. Nidulantes</taxon>
    </lineage>
</organism>
<dbReference type="RefSeq" id="XP_040748930.1">
    <property type="nucleotide sequence ID" value="XM_040901135.1"/>
</dbReference>
<gene>
    <name evidence="2" type="ORF">P175DRAFT_095534</name>
</gene>
<dbReference type="EMBL" id="MSFN02000010">
    <property type="protein sequence ID" value="PTU17538.1"/>
    <property type="molecule type" value="Genomic_DNA"/>
</dbReference>
<keyword evidence="1" id="KW-1133">Transmembrane helix</keyword>
<dbReference type="AlphaFoldDB" id="A0A2T5LMM0"/>
<sequence>MIIYLDYWNCVSLLKSHSLSQLVFLLFFSFLIFHPFLFPRFTNRVRYVNLSMHRLPTTSKFPSCRSCASTLTNSQNRVNFLPPTHCRFLSFLALSILSFSLVKEIFLPPPFPLTADPFQDIYTSPFRAELGNLGFYCSLPP</sequence>
<protein>
    <submittedName>
        <fullName evidence="2">Uncharacterized protein</fullName>
    </submittedName>
</protein>
<dbReference type="GeneID" id="63818020"/>
<keyword evidence="1" id="KW-0812">Transmembrane</keyword>
<feature type="transmembrane region" description="Helical" evidence="1">
    <location>
        <begin position="20"/>
        <end position="38"/>
    </location>
</feature>
<name>A0A2T5LMM0_9EURO</name>
<evidence type="ECO:0000313" key="2">
    <source>
        <dbReference type="EMBL" id="PTU17538.1"/>
    </source>
</evidence>
<comment type="caution">
    <text evidence="2">The sequence shown here is derived from an EMBL/GenBank/DDBJ whole genome shotgun (WGS) entry which is preliminary data.</text>
</comment>